<evidence type="ECO:0000313" key="1">
    <source>
        <dbReference type="EMBL" id="GAA4462511.1"/>
    </source>
</evidence>
<evidence type="ECO:0000313" key="2">
    <source>
        <dbReference type="Proteomes" id="UP001501175"/>
    </source>
</evidence>
<evidence type="ECO:0008006" key="3">
    <source>
        <dbReference type="Google" id="ProtNLM"/>
    </source>
</evidence>
<keyword evidence="2" id="KW-1185">Reference proteome</keyword>
<organism evidence="1 2">
    <name type="scientific">Nibrella saemangeumensis</name>
    <dbReference type="NCBI Taxonomy" id="1084526"/>
    <lineage>
        <taxon>Bacteria</taxon>
        <taxon>Pseudomonadati</taxon>
        <taxon>Bacteroidota</taxon>
        <taxon>Cytophagia</taxon>
        <taxon>Cytophagales</taxon>
        <taxon>Spirosomataceae</taxon>
        <taxon>Nibrella</taxon>
    </lineage>
</organism>
<comment type="caution">
    <text evidence="1">The sequence shown here is derived from an EMBL/GenBank/DDBJ whole genome shotgun (WGS) entry which is preliminary data.</text>
</comment>
<reference evidence="2" key="1">
    <citation type="journal article" date="2019" name="Int. J. Syst. Evol. Microbiol.">
        <title>The Global Catalogue of Microorganisms (GCM) 10K type strain sequencing project: providing services to taxonomists for standard genome sequencing and annotation.</title>
        <authorList>
            <consortium name="The Broad Institute Genomics Platform"/>
            <consortium name="The Broad Institute Genome Sequencing Center for Infectious Disease"/>
            <person name="Wu L."/>
            <person name="Ma J."/>
        </authorList>
    </citation>
    <scope>NUCLEOTIDE SEQUENCE [LARGE SCALE GENOMIC DNA]</scope>
    <source>
        <strain evidence="2">JCM 17927</strain>
    </source>
</reference>
<gene>
    <name evidence="1" type="ORF">GCM10023189_39250</name>
</gene>
<accession>A0ABP8NBF9</accession>
<sequence length="53" mass="6278">MTDTSDNKFMQLAAVSAADYFITVNTLDFTITEFEYTRVLTPREYWDNYNPKE</sequence>
<dbReference type="Proteomes" id="UP001501175">
    <property type="component" value="Unassembled WGS sequence"/>
</dbReference>
<name>A0ABP8NBF9_9BACT</name>
<proteinExistence type="predicted"/>
<dbReference type="EMBL" id="BAABHD010000070">
    <property type="protein sequence ID" value="GAA4462511.1"/>
    <property type="molecule type" value="Genomic_DNA"/>
</dbReference>
<protein>
    <recommendedName>
        <fullName evidence="3">PIN domain-containing protein</fullName>
    </recommendedName>
</protein>